<reference evidence="2 3" key="2">
    <citation type="submission" date="2020-08" db="EMBL/GenBank/DDBJ databases">
        <authorList>
            <person name="Partida-Martinez L."/>
            <person name="Huntemann M."/>
            <person name="Clum A."/>
            <person name="Wang J."/>
            <person name="Palaniappan K."/>
            <person name="Ritter S."/>
            <person name="Chen I.-M."/>
            <person name="Stamatis D."/>
            <person name="Reddy T."/>
            <person name="O'Malley R."/>
            <person name="Daum C."/>
            <person name="Shapiro N."/>
            <person name="Ivanova N."/>
            <person name="Kyrpides N."/>
            <person name="Woyke T."/>
        </authorList>
    </citation>
    <scope>NUCLEOTIDE SEQUENCE [LARGE SCALE GENOMIC DNA]</scope>
    <source>
        <strain evidence="2 3">AS2.23</strain>
    </source>
</reference>
<dbReference type="EMBL" id="JACHVY010000006">
    <property type="protein sequence ID" value="MBB2903310.1"/>
    <property type="molecule type" value="Genomic_DNA"/>
</dbReference>
<keyword evidence="1" id="KW-0812">Transmembrane</keyword>
<organism evidence="2 3">
    <name type="scientific">Kineococcus radiotolerans</name>
    <dbReference type="NCBI Taxonomy" id="131568"/>
    <lineage>
        <taxon>Bacteria</taxon>
        <taxon>Bacillati</taxon>
        <taxon>Actinomycetota</taxon>
        <taxon>Actinomycetes</taxon>
        <taxon>Kineosporiales</taxon>
        <taxon>Kineosporiaceae</taxon>
        <taxon>Kineococcus</taxon>
    </lineage>
</organism>
<dbReference type="RefSeq" id="WP_311736718.1">
    <property type="nucleotide sequence ID" value="NZ_JACHVY010000006.1"/>
</dbReference>
<proteinExistence type="predicted"/>
<keyword evidence="1" id="KW-0472">Membrane</keyword>
<comment type="caution">
    <text evidence="2">The sequence shown here is derived from an EMBL/GenBank/DDBJ whole genome shotgun (WGS) entry which is preliminary data.</text>
</comment>
<sequence>MDSFVALLALAALTTGGTTVLLAVVLALATAPRRPAAVLLALTGVGLASVWVELTYQGGVHADETGTSSNILDDVAWLIAAVVLSVTSLVLGARHRHHSSLTPLP</sequence>
<evidence type="ECO:0000313" key="2">
    <source>
        <dbReference type="EMBL" id="MBB2903310.1"/>
    </source>
</evidence>
<feature type="transmembrane region" description="Helical" evidence="1">
    <location>
        <begin position="36"/>
        <end position="55"/>
    </location>
</feature>
<reference evidence="2 3" key="1">
    <citation type="submission" date="2020-08" db="EMBL/GenBank/DDBJ databases">
        <title>The Agave Microbiome: Exploring the role of microbial communities in plant adaptations to desert environments.</title>
        <authorList>
            <person name="Partida-Martinez L.P."/>
        </authorList>
    </citation>
    <scope>NUCLEOTIDE SEQUENCE [LARGE SCALE GENOMIC DNA]</scope>
    <source>
        <strain evidence="2 3">AS2.23</strain>
    </source>
</reference>
<dbReference type="Proteomes" id="UP000533269">
    <property type="component" value="Unassembled WGS sequence"/>
</dbReference>
<accession>A0A7W4TQX6</accession>
<evidence type="ECO:0000256" key="1">
    <source>
        <dbReference type="SAM" id="Phobius"/>
    </source>
</evidence>
<protein>
    <submittedName>
        <fullName evidence="2">Uncharacterized protein</fullName>
    </submittedName>
</protein>
<evidence type="ECO:0000313" key="3">
    <source>
        <dbReference type="Proteomes" id="UP000533269"/>
    </source>
</evidence>
<name>A0A7W4TQX6_KINRA</name>
<gene>
    <name evidence="2" type="ORF">FHR75_004152</name>
</gene>
<feature type="transmembrane region" description="Helical" evidence="1">
    <location>
        <begin position="6"/>
        <end position="29"/>
    </location>
</feature>
<feature type="transmembrane region" description="Helical" evidence="1">
    <location>
        <begin position="75"/>
        <end position="93"/>
    </location>
</feature>
<dbReference type="AlphaFoldDB" id="A0A7W4TQX6"/>
<keyword evidence="1" id="KW-1133">Transmembrane helix</keyword>